<organism evidence="1 2">
    <name type="scientific">Hypoxylon rubiginosum</name>
    <dbReference type="NCBI Taxonomy" id="110542"/>
    <lineage>
        <taxon>Eukaryota</taxon>
        <taxon>Fungi</taxon>
        <taxon>Dikarya</taxon>
        <taxon>Ascomycota</taxon>
        <taxon>Pezizomycotina</taxon>
        <taxon>Sordariomycetes</taxon>
        <taxon>Xylariomycetidae</taxon>
        <taxon>Xylariales</taxon>
        <taxon>Hypoxylaceae</taxon>
        <taxon>Hypoxylon</taxon>
    </lineage>
</organism>
<proteinExistence type="predicted"/>
<evidence type="ECO:0000313" key="1">
    <source>
        <dbReference type="EMBL" id="KAI6090643.1"/>
    </source>
</evidence>
<sequence>MAKSVSLRTLVGGVEHACGTIANTLTDLGKSIAYTKATTLPVAAECLTTKIVLQRLGGILSPREIAETDVGQEEELEASFEVIVHSISEILVDVDHEITRLRRYFTWGDPLAASKLVPVLQDFFIDARFGLRRNRSSLCLILDCLQSGNLLGTTIQLFDQTATPKSPSKKSTTPSRLQPRVAIQPHKISDRPETRQLHIKYRPDRNDPNKTGSKYVHELHEAIAGCDRNAVHKCLAKKADPNAQLDPAGVLPIHLALSLVEASLSADNKTAAGASASIVTALVIAGANLRALDENERTPLIRAVMNEMSDSLISLMLEQKASVKAIDGQRNTALHYAATKPSSDEMGNKETVRVLLVHGANQSLKNKKGRTPLHEAVSFECLDRVQELLDYGADFEIPDKNGWTPLFGAVTQGNVALTKLICDRGAIVDKKDKNGYTALHYAASHGSKDVAEILLDAGADANLISKGETPLCRAASKSNLPLVKLLLSHGADVALPSPGSRGALPIHVAAMGNNVAVLTVLLDAGSPINGLDDERRTPLRWAMDGGRNEFVHFLFSKGASE</sequence>
<comment type="caution">
    <text evidence="1">The sequence shown here is derived from an EMBL/GenBank/DDBJ whole genome shotgun (WGS) entry which is preliminary data.</text>
</comment>
<evidence type="ECO:0000313" key="2">
    <source>
        <dbReference type="Proteomes" id="UP001497680"/>
    </source>
</evidence>
<accession>A0ACC0DD08</accession>
<protein>
    <submittedName>
        <fullName evidence="1">Ankyrin repeat-containing domain protein</fullName>
    </submittedName>
</protein>
<reference evidence="1 2" key="1">
    <citation type="journal article" date="2022" name="New Phytol.">
        <title>Ecological generalism drives hyperdiversity of secondary metabolite gene clusters in xylarialean endophytes.</title>
        <authorList>
            <person name="Franco M.E.E."/>
            <person name="Wisecaver J.H."/>
            <person name="Arnold A.E."/>
            <person name="Ju Y.M."/>
            <person name="Slot J.C."/>
            <person name="Ahrendt S."/>
            <person name="Moore L.P."/>
            <person name="Eastman K.E."/>
            <person name="Scott K."/>
            <person name="Konkel Z."/>
            <person name="Mondo S.J."/>
            <person name="Kuo A."/>
            <person name="Hayes R.D."/>
            <person name="Haridas S."/>
            <person name="Andreopoulos B."/>
            <person name="Riley R."/>
            <person name="LaButti K."/>
            <person name="Pangilinan J."/>
            <person name="Lipzen A."/>
            <person name="Amirebrahimi M."/>
            <person name="Yan J."/>
            <person name="Adam C."/>
            <person name="Keymanesh K."/>
            <person name="Ng V."/>
            <person name="Louie K."/>
            <person name="Northen T."/>
            <person name="Drula E."/>
            <person name="Henrissat B."/>
            <person name="Hsieh H.M."/>
            <person name="Youens-Clark K."/>
            <person name="Lutzoni F."/>
            <person name="Miadlikowska J."/>
            <person name="Eastwood D.C."/>
            <person name="Hamelin R.C."/>
            <person name="Grigoriev I.V."/>
            <person name="U'Ren J.M."/>
        </authorList>
    </citation>
    <scope>NUCLEOTIDE SEQUENCE [LARGE SCALE GENOMIC DNA]</scope>
    <source>
        <strain evidence="1 2">ER1909</strain>
    </source>
</reference>
<name>A0ACC0DD08_9PEZI</name>
<dbReference type="EMBL" id="MU394290">
    <property type="protein sequence ID" value="KAI6090643.1"/>
    <property type="molecule type" value="Genomic_DNA"/>
</dbReference>
<gene>
    <name evidence="1" type="ORF">F4821DRAFT_21594</name>
</gene>
<dbReference type="Proteomes" id="UP001497680">
    <property type="component" value="Unassembled WGS sequence"/>
</dbReference>
<keyword evidence="2" id="KW-1185">Reference proteome</keyword>